<dbReference type="EMBL" id="CDGJ01000035">
    <property type="protein sequence ID" value="CEJ06871.1"/>
    <property type="molecule type" value="Genomic_DNA"/>
</dbReference>
<evidence type="ECO:0000256" key="3">
    <source>
        <dbReference type="ARBA" id="ARBA00004763"/>
    </source>
</evidence>
<keyword evidence="16" id="KW-1185">Reference proteome</keyword>
<feature type="domain" description="Pterin-binding" evidence="13">
    <location>
        <begin position="141"/>
        <end position="387"/>
    </location>
</feature>
<dbReference type="GO" id="GO:0004156">
    <property type="term" value="F:dihydropteroate synthase activity"/>
    <property type="evidence" value="ECO:0007669"/>
    <property type="project" value="UniProtKB-EC"/>
</dbReference>
<evidence type="ECO:0000256" key="5">
    <source>
        <dbReference type="ARBA" id="ARBA00012458"/>
    </source>
</evidence>
<keyword evidence="10" id="KW-0289">Folate biosynthesis</keyword>
<comment type="function">
    <text evidence="12">Catalyzes the condensation of para-aminobenzoate (pABA) with 6-hydroxymethyl-7,8-dihydropterin diphosphate (DHPt-PP) to form 7,8-dihydropteroate (H2Pte), the immediate precursor of folate derivatives.</text>
</comment>
<dbReference type="GO" id="GO:0005829">
    <property type="term" value="C:cytosol"/>
    <property type="evidence" value="ECO:0007669"/>
    <property type="project" value="TreeGrafter"/>
</dbReference>
<evidence type="ECO:0000256" key="9">
    <source>
        <dbReference type="ARBA" id="ARBA00022842"/>
    </source>
</evidence>
<evidence type="ECO:0000313" key="15">
    <source>
        <dbReference type="EMBL" id="CEJ06871.1"/>
    </source>
</evidence>
<gene>
    <name evidence="14" type="ORF">DEACI_0549</name>
    <name evidence="15" type="ORF">DEACI_1324</name>
</gene>
<organism evidence="14">
    <name type="scientific">Acididesulfobacillus acetoxydans</name>
    <dbReference type="NCBI Taxonomy" id="1561005"/>
    <lineage>
        <taxon>Bacteria</taxon>
        <taxon>Bacillati</taxon>
        <taxon>Bacillota</taxon>
        <taxon>Clostridia</taxon>
        <taxon>Eubacteriales</taxon>
        <taxon>Peptococcaceae</taxon>
        <taxon>Acididesulfobacillus</taxon>
    </lineage>
</organism>
<dbReference type="KEGG" id="aacx:DEACI_0549"/>
<dbReference type="EC" id="2.5.1.15" evidence="5"/>
<dbReference type="InterPro" id="IPR045031">
    <property type="entry name" value="DHP_synth-like"/>
</dbReference>
<proteinExistence type="inferred from homology"/>
<dbReference type="EMBL" id="LR746496">
    <property type="protein sequence ID" value="CAA7599915.1"/>
    <property type="molecule type" value="Genomic_DNA"/>
</dbReference>
<evidence type="ECO:0000256" key="12">
    <source>
        <dbReference type="ARBA" id="ARBA00053449"/>
    </source>
</evidence>
<evidence type="ECO:0000256" key="8">
    <source>
        <dbReference type="ARBA" id="ARBA00022723"/>
    </source>
</evidence>
<keyword evidence="7 14" id="KW-0808">Transferase</keyword>
<dbReference type="PANTHER" id="PTHR20941:SF1">
    <property type="entry name" value="FOLIC ACID SYNTHESIS PROTEIN FOL1"/>
    <property type="match status" value="1"/>
</dbReference>
<reference evidence="14" key="2">
    <citation type="submission" date="2020-01" db="EMBL/GenBank/DDBJ databases">
        <authorList>
            <person name="Hornung B."/>
        </authorList>
    </citation>
    <scope>NUCLEOTIDE SEQUENCE</scope>
    <source>
        <strain evidence="14">PacBioINE</strain>
    </source>
</reference>
<evidence type="ECO:0000256" key="7">
    <source>
        <dbReference type="ARBA" id="ARBA00022679"/>
    </source>
</evidence>
<evidence type="ECO:0000256" key="4">
    <source>
        <dbReference type="ARBA" id="ARBA00009503"/>
    </source>
</evidence>
<evidence type="ECO:0000313" key="16">
    <source>
        <dbReference type="Proteomes" id="UP001071230"/>
    </source>
</evidence>
<accession>A0A8S0Y1S9</accession>
<dbReference type="InterPro" id="IPR000489">
    <property type="entry name" value="Pterin-binding_dom"/>
</dbReference>
<dbReference type="GO" id="GO:0046872">
    <property type="term" value="F:metal ion binding"/>
    <property type="evidence" value="ECO:0007669"/>
    <property type="project" value="UniProtKB-KW"/>
</dbReference>
<evidence type="ECO:0000256" key="6">
    <source>
        <dbReference type="ARBA" id="ARBA00016919"/>
    </source>
</evidence>
<comment type="catalytic activity">
    <reaction evidence="1">
        <text>(7,8-dihydropterin-6-yl)methyl diphosphate + 4-aminobenzoate = 7,8-dihydropteroate + diphosphate</text>
        <dbReference type="Rhea" id="RHEA:19949"/>
        <dbReference type="ChEBI" id="CHEBI:17836"/>
        <dbReference type="ChEBI" id="CHEBI:17839"/>
        <dbReference type="ChEBI" id="CHEBI:33019"/>
        <dbReference type="ChEBI" id="CHEBI:72950"/>
        <dbReference type="EC" id="2.5.1.15"/>
    </reaction>
</comment>
<comment type="cofactor">
    <cofactor evidence="2">
        <name>Mg(2+)</name>
        <dbReference type="ChEBI" id="CHEBI:18420"/>
    </cofactor>
</comment>
<evidence type="ECO:0000259" key="13">
    <source>
        <dbReference type="PROSITE" id="PS50972"/>
    </source>
</evidence>
<sequence length="404" mass="43878">MKDYGMRWVEMENLAEARNALSWIGSDQRGIAVMAGKSLARAIKLEKVPLRAAHVLKQEMLAAGGDAAVHRNVIVNKVEQTDVLLLGTFRQLGHVAQKLAVQPFGLKDVGEALKRLLVLSEPPKERSLDCRGLTLPLGKRTLVMGILNVTPDSFSDGGRFAGVEAAVRQAERLAEEGADILDIGGESTRPGHREVSPEEEWARLEPVLKVLVREMSIPLSVDTWKAEVAGRAMEAGAHMINDQWGLQRDPEMARVAGRYQAPVVVMHNRTGTDYRHMMGDILEFLRRSCALAAEQGLAEDQVIVDPGIGFGKTTEQNLEVMARLGELKALGHPILLGASRKSMIGNTLKVPVDERLEGTLAASVVGVAAGADIIRVHDVQANRRAITLADAIYRGQRGVHYGGA</sequence>
<dbReference type="CDD" id="cd00739">
    <property type="entry name" value="DHPS"/>
    <property type="match status" value="1"/>
</dbReference>
<evidence type="ECO:0000256" key="11">
    <source>
        <dbReference type="ARBA" id="ARBA00030193"/>
    </source>
</evidence>
<dbReference type="PANTHER" id="PTHR20941">
    <property type="entry name" value="FOLATE SYNTHESIS PROTEINS"/>
    <property type="match status" value="1"/>
</dbReference>
<dbReference type="InterPro" id="IPR006390">
    <property type="entry name" value="DHP_synth_dom"/>
</dbReference>
<keyword evidence="9" id="KW-0460">Magnesium</keyword>
<protein>
    <recommendedName>
        <fullName evidence="6">Dihydropteroate synthase</fullName>
        <ecNumber evidence="5">2.5.1.15</ecNumber>
    </recommendedName>
    <alternativeName>
        <fullName evidence="11">Dihydropteroate pyrophosphorylase</fullName>
    </alternativeName>
</protein>
<dbReference type="Proteomes" id="UP000836597">
    <property type="component" value="Chromosome"/>
</dbReference>
<dbReference type="PROSITE" id="PS50972">
    <property type="entry name" value="PTERIN_BINDING"/>
    <property type="match status" value="1"/>
</dbReference>
<dbReference type="InterPro" id="IPR011005">
    <property type="entry name" value="Dihydropteroate_synth-like_sf"/>
</dbReference>
<dbReference type="SUPFAM" id="SSF51717">
    <property type="entry name" value="Dihydropteroate synthetase-like"/>
    <property type="match status" value="1"/>
</dbReference>
<comment type="pathway">
    <text evidence="3">Cofactor biosynthesis; tetrahydrofolate biosynthesis; 7,8-dihydrofolate from 2-amino-4-hydroxy-6-hydroxymethyl-7,8-dihydropteridine diphosphate and 4-aminobenzoate: step 1/2.</text>
</comment>
<dbReference type="Pfam" id="PF00809">
    <property type="entry name" value="Pterin_bind"/>
    <property type="match status" value="1"/>
</dbReference>
<dbReference type="PROSITE" id="PS00793">
    <property type="entry name" value="DHPS_2"/>
    <property type="match status" value="1"/>
</dbReference>
<dbReference type="PROSITE" id="PS00792">
    <property type="entry name" value="DHPS_1"/>
    <property type="match status" value="1"/>
</dbReference>
<keyword evidence="8" id="KW-0479">Metal-binding</keyword>
<dbReference type="RefSeq" id="WP_240983666.1">
    <property type="nucleotide sequence ID" value="NZ_CDGJ01000035.1"/>
</dbReference>
<dbReference type="GO" id="GO:0046656">
    <property type="term" value="P:folic acid biosynthetic process"/>
    <property type="evidence" value="ECO:0007669"/>
    <property type="project" value="UniProtKB-KW"/>
</dbReference>
<dbReference type="FunFam" id="3.20.20.20:FF:000006">
    <property type="entry name" value="Dihydropteroate synthase"/>
    <property type="match status" value="1"/>
</dbReference>
<evidence type="ECO:0000256" key="2">
    <source>
        <dbReference type="ARBA" id="ARBA00001946"/>
    </source>
</evidence>
<dbReference type="Proteomes" id="UP001071230">
    <property type="component" value="Unassembled WGS sequence"/>
</dbReference>
<dbReference type="Gene3D" id="3.20.20.20">
    <property type="entry name" value="Dihydropteroate synthase-like"/>
    <property type="match status" value="1"/>
</dbReference>
<dbReference type="GO" id="GO:0046654">
    <property type="term" value="P:tetrahydrofolate biosynthetic process"/>
    <property type="evidence" value="ECO:0007669"/>
    <property type="project" value="TreeGrafter"/>
</dbReference>
<evidence type="ECO:0000256" key="10">
    <source>
        <dbReference type="ARBA" id="ARBA00022909"/>
    </source>
</evidence>
<dbReference type="NCBIfam" id="TIGR01496">
    <property type="entry name" value="DHPS"/>
    <property type="match status" value="1"/>
</dbReference>
<evidence type="ECO:0000313" key="14">
    <source>
        <dbReference type="EMBL" id="CAA7599915.1"/>
    </source>
</evidence>
<dbReference type="AlphaFoldDB" id="A0A8S0Y1S9"/>
<evidence type="ECO:0000256" key="1">
    <source>
        <dbReference type="ARBA" id="ARBA00000012"/>
    </source>
</evidence>
<comment type="similarity">
    <text evidence="4">Belongs to the DHPS family.</text>
</comment>
<reference evidence="15" key="1">
    <citation type="submission" date="2014-11" db="EMBL/GenBank/DDBJ databases">
        <authorList>
            <person name="Hornung B.V."/>
        </authorList>
    </citation>
    <scope>NUCLEOTIDE SEQUENCE</scope>
    <source>
        <strain evidence="15">INE</strain>
    </source>
</reference>
<name>A0A8S0Y1S9_9FIRM</name>